<dbReference type="HOGENOM" id="CLU_1443077_0_0_1"/>
<evidence type="ECO:0000313" key="2">
    <source>
        <dbReference type="EnsemblPlants" id="KEH17736"/>
    </source>
</evidence>
<proteinExistence type="predicted"/>
<reference evidence="1 3" key="2">
    <citation type="journal article" date="2014" name="BMC Genomics">
        <title>An improved genome release (version Mt4.0) for the model legume Medicago truncatula.</title>
        <authorList>
            <person name="Tang H."/>
            <person name="Krishnakumar V."/>
            <person name="Bidwell S."/>
            <person name="Rosen B."/>
            <person name="Chan A."/>
            <person name="Zhou S."/>
            <person name="Gentzbittel L."/>
            <person name="Childs K.L."/>
            <person name="Yandell M."/>
            <person name="Gundlach H."/>
            <person name="Mayer K.F."/>
            <person name="Schwartz D.C."/>
            <person name="Town C.D."/>
        </authorList>
    </citation>
    <scope>GENOME REANNOTATION</scope>
    <source>
        <strain evidence="1">A17</strain>
        <strain evidence="2 3">cv. Jemalong A17</strain>
    </source>
</reference>
<dbReference type="EMBL" id="KL402727">
    <property type="protein sequence ID" value="KEH17736.1"/>
    <property type="molecule type" value="Genomic_DNA"/>
</dbReference>
<accession>A0A072TKI8</accession>
<keyword evidence="3" id="KW-1185">Reference proteome</keyword>
<evidence type="ECO:0000313" key="1">
    <source>
        <dbReference type="EMBL" id="KEH17736.1"/>
    </source>
</evidence>
<gene>
    <name evidence="1" type="ORF">MTR_0002s0960</name>
</gene>
<organism evidence="1 3">
    <name type="scientific">Medicago truncatula</name>
    <name type="common">Barrel medic</name>
    <name type="synonym">Medicago tribuloides</name>
    <dbReference type="NCBI Taxonomy" id="3880"/>
    <lineage>
        <taxon>Eukaryota</taxon>
        <taxon>Viridiplantae</taxon>
        <taxon>Streptophyta</taxon>
        <taxon>Embryophyta</taxon>
        <taxon>Tracheophyta</taxon>
        <taxon>Spermatophyta</taxon>
        <taxon>Magnoliopsida</taxon>
        <taxon>eudicotyledons</taxon>
        <taxon>Gunneridae</taxon>
        <taxon>Pentapetalae</taxon>
        <taxon>rosids</taxon>
        <taxon>fabids</taxon>
        <taxon>Fabales</taxon>
        <taxon>Fabaceae</taxon>
        <taxon>Papilionoideae</taxon>
        <taxon>50 kb inversion clade</taxon>
        <taxon>NPAAA clade</taxon>
        <taxon>Hologalegina</taxon>
        <taxon>IRL clade</taxon>
        <taxon>Trifolieae</taxon>
        <taxon>Medicago</taxon>
    </lineage>
</organism>
<dbReference type="AlphaFoldDB" id="A0A072TKI8"/>
<reference evidence="2" key="3">
    <citation type="submission" date="2015-06" db="UniProtKB">
        <authorList>
            <consortium name="EnsemblPlants"/>
        </authorList>
    </citation>
    <scope>IDENTIFICATION</scope>
    <source>
        <strain evidence="2">cv. Jemalong A17</strain>
    </source>
</reference>
<dbReference type="Proteomes" id="UP000002051">
    <property type="component" value="Unassembled WGS sequence"/>
</dbReference>
<dbReference type="EnsemblPlants" id="KEH17736">
    <property type="protein sequence ID" value="KEH17736"/>
    <property type="gene ID" value="MTR_0002s0960"/>
</dbReference>
<sequence length="188" mass="21599">MMLDKLVDLDEERPTALDIRLRQKERGAKTYNKKVKSKSFNIGDLVLKVLFPMDKKDKVLGKWSLNWEGPFEVIQVFSIGVYEIEELASEKRIFRMKVEIPKIEMLKEPDKLEIEVTSETKVGPMIVLICTLEGRVGVSNSSDPFISPIGRTRELIFQTSKHRPKEENIQYEKCGPTVFKIVSLQLAS</sequence>
<protein>
    <submittedName>
        <fullName evidence="1 2">Uncharacterized protein</fullName>
    </submittedName>
</protein>
<evidence type="ECO:0000313" key="3">
    <source>
        <dbReference type="Proteomes" id="UP000002051"/>
    </source>
</evidence>
<name>A0A072TKI8_MEDTR</name>
<reference evidence="1 3" key="1">
    <citation type="journal article" date="2011" name="Nature">
        <title>The Medicago genome provides insight into the evolution of rhizobial symbioses.</title>
        <authorList>
            <person name="Young N.D."/>
            <person name="Debelle F."/>
            <person name="Oldroyd G.E."/>
            <person name="Geurts R."/>
            <person name="Cannon S.B."/>
            <person name="Udvardi M.K."/>
            <person name="Benedito V.A."/>
            <person name="Mayer K.F."/>
            <person name="Gouzy J."/>
            <person name="Schoof H."/>
            <person name="Van de Peer Y."/>
            <person name="Proost S."/>
            <person name="Cook D.R."/>
            <person name="Meyers B.C."/>
            <person name="Spannagl M."/>
            <person name="Cheung F."/>
            <person name="De Mita S."/>
            <person name="Krishnakumar V."/>
            <person name="Gundlach H."/>
            <person name="Zhou S."/>
            <person name="Mudge J."/>
            <person name="Bharti A.K."/>
            <person name="Murray J.D."/>
            <person name="Naoumkina M.A."/>
            <person name="Rosen B."/>
            <person name="Silverstein K.A."/>
            <person name="Tang H."/>
            <person name="Rombauts S."/>
            <person name="Zhao P.X."/>
            <person name="Zhou P."/>
            <person name="Barbe V."/>
            <person name="Bardou P."/>
            <person name="Bechner M."/>
            <person name="Bellec A."/>
            <person name="Berger A."/>
            <person name="Berges H."/>
            <person name="Bidwell S."/>
            <person name="Bisseling T."/>
            <person name="Choisne N."/>
            <person name="Couloux A."/>
            <person name="Denny R."/>
            <person name="Deshpande S."/>
            <person name="Dai X."/>
            <person name="Doyle J.J."/>
            <person name="Dudez A.M."/>
            <person name="Farmer A.D."/>
            <person name="Fouteau S."/>
            <person name="Franken C."/>
            <person name="Gibelin C."/>
            <person name="Gish J."/>
            <person name="Goldstein S."/>
            <person name="Gonzalez A.J."/>
            <person name="Green P.J."/>
            <person name="Hallab A."/>
            <person name="Hartog M."/>
            <person name="Hua A."/>
            <person name="Humphray S.J."/>
            <person name="Jeong D.H."/>
            <person name="Jing Y."/>
            <person name="Jocker A."/>
            <person name="Kenton S.M."/>
            <person name="Kim D.J."/>
            <person name="Klee K."/>
            <person name="Lai H."/>
            <person name="Lang C."/>
            <person name="Lin S."/>
            <person name="Macmil S.L."/>
            <person name="Magdelenat G."/>
            <person name="Matthews L."/>
            <person name="McCorrison J."/>
            <person name="Monaghan E.L."/>
            <person name="Mun J.H."/>
            <person name="Najar F.Z."/>
            <person name="Nicholson C."/>
            <person name="Noirot C."/>
            <person name="O'Bleness M."/>
            <person name="Paule C.R."/>
            <person name="Poulain J."/>
            <person name="Prion F."/>
            <person name="Qin B."/>
            <person name="Qu C."/>
            <person name="Retzel E.F."/>
            <person name="Riddle C."/>
            <person name="Sallet E."/>
            <person name="Samain S."/>
            <person name="Samson N."/>
            <person name="Sanders I."/>
            <person name="Saurat O."/>
            <person name="Scarpelli C."/>
            <person name="Schiex T."/>
            <person name="Segurens B."/>
            <person name="Severin A.J."/>
            <person name="Sherrier D.J."/>
            <person name="Shi R."/>
            <person name="Sims S."/>
            <person name="Singer S.R."/>
            <person name="Sinharoy S."/>
            <person name="Sterck L."/>
            <person name="Viollet A."/>
            <person name="Wang B.B."/>
            <person name="Wang K."/>
            <person name="Wang M."/>
            <person name="Wang X."/>
            <person name="Warfsmann J."/>
            <person name="Weissenbach J."/>
            <person name="White D.D."/>
            <person name="White J.D."/>
            <person name="Wiley G.B."/>
            <person name="Wincker P."/>
            <person name="Xing Y."/>
            <person name="Yang L."/>
            <person name="Yao Z."/>
            <person name="Ying F."/>
            <person name="Zhai J."/>
            <person name="Zhou L."/>
            <person name="Zuber A."/>
            <person name="Denarie J."/>
            <person name="Dixon R.A."/>
            <person name="May G.D."/>
            <person name="Schwartz D.C."/>
            <person name="Rogers J."/>
            <person name="Quetier F."/>
            <person name="Town C.D."/>
            <person name="Roe B.A."/>
        </authorList>
    </citation>
    <scope>NUCLEOTIDE SEQUENCE [LARGE SCALE GENOMIC DNA]</scope>
    <source>
        <strain evidence="1">A17</strain>
        <strain evidence="2 3">cv. Jemalong A17</strain>
    </source>
</reference>